<dbReference type="OrthoDB" id="825316at2"/>
<organism evidence="2 3">
    <name type="scientific">Cyclobacterium lianum</name>
    <dbReference type="NCBI Taxonomy" id="388280"/>
    <lineage>
        <taxon>Bacteria</taxon>
        <taxon>Pseudomonadati</taxon>
        <taxon>Bacteroidota</taxon>
        <taxon>Cytophagia</taxon>
        <taxon>Cytophagales</taxon>
        <taxon>Cyclobacteriaceae</taxon>
        <taxon>Cyclobacterium</taxon>
    </lineage>
</organism>
<feature type="transmembrane region" description="Helical" evidence="1">
    <location>
        <begin position="84"/>
        <end position="105"/>
    </location>
</feature>
<sequence length="253" mass="29551">MLNYLNGTLGEEDRSIFEKEKAHDKELQERLELIEFTIRAVKMNGNKETIRRVQQEFIQEKLENKNFTGIATPGIEKKKMPVIFWLKIIAAVSITCLFLFTIYVLRNDGPSVYEARYISYEIAADWTLSTQENLLESLFIQGEFRQMFQAIAGRERERLSATELLLLGNAALELDSARASLAYLEQLGEIRDHTGSDDFHEELDFYLALTYLELENYHKALHLVEKIRKNETHRYSNNFSLLDQLSIKFRMLI</sequence>
<evidence type="ECO:0000256" key="1">
    <source>
        <dbReference type="SAM" id="Phobius"/>
    </source>
</evidence>
<proteinExistence type="predicted"/>
<dbReference type="SUPFAM" id="SSF48452">
    <property type="entry name" value="TPR-like"/>
    <property type="match status" value="1"/>
</dbReference>
<evidence type="ECO:0008006" key="4">
    <source>
        <dbReference type="Google" id="ProtNLM"/>
    </source>
</evidence>
<dbReference type="Proteomes" id="UP000184513">
    <property type="component" value="Unassembled WGS sequence"/>
</dbReference>
<protein>
    <recommendedName>
        <fullName evidence="4">Tetratricopeptide repeat-containing protein</fullName>
    </recommendedName>
</protein>
<keyword evidence="1" id="KW-0472">Membrane</keyword>
<accession>A0A1M7PCZ7</accession>
<keyword evidence="1" id="KW-1133">Transmembrane helix</keyword>
<evidence type="ECO:0000313" key="2">
    <source>
        <dbReference type="EMBL" id="SHN14747.1"/>
    </source>
</evidence>
<dbReference type="EMBL" id="FRCY01000008">
    <property type="protein sequence ID" value="SHN14747.1"/>
    <property type="molecule type" value="Genomic_DNA"/>
</dbReference>
<evidence type="ECO:0000313" key="3">
    <source>
        <dbReference type="Proteomes" id="UP000184513"/>
    </source>
</evidence>
<name>A0A1M7PCZ7_9BACT</name>
<gene>
    <name evidence="2" type="ORF">SAMN04488057_10848</name>
</gene>
<dbReference type="STRING" id="388280.SAMN04488057_10848"/>
<dbReference type="AlphaFoldDB" id="A0A1M7PCZ7"/>
<keyword evidence="1" id="KW-0812">Transmembrane</keyword>
<dbReference type="RefSeq" id="WP_143156041.1">
    <property type="nucleotide sequence ID" value="NZ_FRCY01000008.1"/>
</dbReference>
<keyword evidence="3" id="KW-1185">Reference proteome</keyword>
<reference evidence="2 3" key="1">
    <citation type="submission" date="2016-11" db="EMBL/GenBank/DDBJ databases">
        <authorList>
            <person name="Jaros S."/>
            <person name="Januszkiewicz K."/>
            <person name="Wedrychowicz H."/>
        </authorList>
    </citation>
    <scope>NUCLEOTIDE SEQUENCE [LARGE SCALE GENOMIC DNA]</scope>
    <source>
        <strain evidence="2 3">CGMCC 1.6102</strain>
    </source>
</reference>
<dbReference type="InterPro" id="IPR011990">
    <property type="entry name" value="TPR-like_helical_dom_sf"/>
</dbReference>